<evidence type="ECO:0000256" key="1">
    <source>
        <dbReference type="SAM" id="MobiDB-lite"/>
    </source>
</evidence>
<dbReference type="Proteomes" id="UP001064489">
    <property type="component" value="Chromosome 5"/>
</dbReference>
<sequence length="179" mass="19943">MYDVLPKVLPQALNDVLPKVLPQALNEILPKVMHAFLEKAMHQNLYNVHGTASDSPNIKDKTEKVDNKDSEAVKPDGHPPKVNECADKKEKPEEVDNKDFEAPIRDEYAPKVDEFKVAAEVSNVVAAPSVGVRWGCEYEMELRDVGFGSEICESTNMRSRSCLAFGKPTKMGVWVLNFG</sequence>
<organism evidence="2 3">
    <name type="scientific">Acer negundo</name>
    <name type="common">Box elder</name>
    <dbReference type="NCBI Taxonomy" id="4023"/>
    <lineage>
        <taxon>Eukaryota</taxon>
        <taxon>Viridiplantae</taxon>
        <taxon>Streptophyta</taxon>
        <taxon>Embryophyta</taxon>
        <taxon>Tracheophyta</taxon>
        <taxon>Spermatophyta</taxon>
        <taxon>Magnoliopsida</taxon>
        <taxon>eudicotyledons</taxon>
        <taxon>Gunneridae</taxon>
        <taxon>Pentapetalae</taxon>
        <taxon>rosids</taxon>
        <taxon>malvids</taxon>
        <taxon>Sapindales</taxon>
        <taxon>Sapindaceae</taxon>
        <taxon>Hippocastanoideae</taxon>
        <taxon>Acereae</taxon>
        <taxon>Acer</taxon>
    </lineage>
</organism>
<gene>
    <name evidence="2" type="ORF">LWI28_024422</name>
</gene>
<feature type="region of interest" description="Disordered" evidence="1">
    <location>
        <begin position="48"/>
        <end position="102"/>
    </location>
</feature>
<feature type="compositionally biased region" description="Basic and acidic residues" evidence="1">
    <location>
        <begin position="57"/>
        <end position="102"/>
    </location>
</feature>
<reference evidence="2" key="1">
    <citation type="journal article" date="2022" name="Plant J.">
        <title>Strategies of tolerance reflected in two North American maple genomes.</title>
        <authorList>
            <person name="McEvoy S.L."/>
            <person name="Sezen U.U."/>
            <person name="Trouern-Trend A."/>
            <person name="McMahon S.M."/>
            <person name="Schaberg P.G."/>
            <person name="Yang J."/>
            <person name="Wegrzyn J.L."/>
            <person name="Swenson N.G."/>
        </authorList>
    </citation>
    <scope>NUCLEOTIDE SEQUENCE</scope>
    <source>
        <strain evidence="2">91603</strain>
    </source>
</reference>
<keyword evidence="3" id="KW-1185">Reference proteome</keyword>
<accession>A0AAD5NSZ1</accession>
<proteinExistence type="predicted"/>
<dbReference type="AlphaFoldDB" id="A0AAD5NSZ1"/>
<evidence type="ECO:0000313" key="3">
    <source>
        <dbReference type="Proteomes" id="UP001064489"/>
    </source>
</evidence>
<name>A0AAD5NSZ1_ACENE</name>
<dbReference type="EMBL" id="JAJSOW010000102">
    <property type="protein sequence ID" value="KAI9178257.1"/>
    <property type="molecule type" value="Genomic_DNA"/>
</dbReference>
<reference evidence="2" key="2">
    <citation type="submission" date="2023-02" db="EMBL/GenBank/DDBJ databases">
        <authorList>
            <person name="Swenson N.G."/>
            <person name="Wegrzyn J.L."/>
            <person name="Mcevoy S.L."/>
        </authorList>
    </citation>
    <scope>NUCLEOTIDE SEQUENCE</scope>
    <source>
        <strain evidence="2">91603</strain>
        <tissue evidence="2">Leaf</tissue>
    </source>
</reference>
<evidence type="ECO:0000313" key="2">
    <source>
        <dbReference type="EMBL" id="KAI9178257.1"/>
    </source>
</evidence>
<comment type="caution">
    <text evidence="2">The sequence shown here is derived from an EMBL/GenBank/DDBJ whole genome shotgun (WGS) entry which is preliminary data.</text>
</comment>
<protein>
    <submittedName>
        <fullName evidence="2">Uncharacterized protein</fullName>
    </submittedName>
</protein>